<accession>A0A1F6X7S9</accession>
<name>A0A1F6X7S9_9BACT</name>
<protein>
    <submittedName>
        <fullName evidence="2">Uncharacterized protein</fullName>
    </submittedName>
</protein>
<comment type="caution">
    <text evidence="2">The sequence shown here is derived from an EMBL/GenBank/DDBJ whole genome shotgun (WGS) entry which is preliminary data.</text>
</comment>
<dbReference type="AlphaFoldDB" id="A0A1F6X7S9"/>
<keyword evidence="1" id="KW-0472">Membrane</keyword>
<dbReference type="EMBL" id="MFUW01000020">
    <property type="protein sequence ID" value="OGI90207.1"/>
    <property type="molecule type" value="Genomic_DNA"/>
</dbReference>
<evidence type="ECO:0000313" key="2">
    <source>
        <dbReference type="EMBL" id="OGI90207.1"/>
    </source>
</evidence>
<dbReference type="InterPro" id="IPR043993">
    <property type="entry name" value="T4SS_pilin"/>
</dbReference>
<keyword evidence="1" id="KW-0812">Transmembrane</keyword>
<keyword evidence="1" id="KW-1133">Transmembrane helix</keyword>
<organism evidence="2 3">
    <name type="scientific">Candidatus Nomurabacteria bacterium RIFCSPLOWO2_01_FULL_40_15</name>
    <dbReference type="NCBI Taxonomy" id="1801772"/>
    <lineage>
        <taxon>Bacteria</taxon>
        <taxon>Candidatus Nomuraibacteriota</taxon>
    </lineage>
</organism>
<proteinExistence type="predicted"/>
<dbReference type="Pfam" id="PF18895">
    <property type="entry name" value="T4SS_pilin"/>
    <property type="match status" value="2"/>
</dbReference>
<dbReference type="Proteomes" id="UP000176814">
    <property type="component" value="Unassembled WGS sequence"/>
</dbReference>
<feature type="transmembrane region" description="Helical" evidence="1">
    <location>
        <begin position="48"/>
        <end position="76"/>
    </location>
</feature>
<feature type="transmembrane region" description="Helical" evidence="1">
    <location>
        <begin position="97"/>
        <end position="118"/>
    </location>
</feature>
<feature type="transmembrane region" description="Helical" evidence="1">
    <location>
        <begin position="158"/>
        <end position="184"/>
    </location>
</feature>
<evidence type="ECO:0000313" key="3">
    <source>
        <dbReference type="Proteomes" id="UP000176814"/>
    </source>
</evidence>
<sequence>MKIIKTTFFTLILSTIFLPFFASAQGFPPVGFLPIIDPSSGCLMTGNIGFVICKLSSVFNSIIPLLVALGVVYFVWGVITYVINDSEEAKKKGKDRIIYGIIGFVVIVGLWGLVSIVVNTFGLRGVSSPDISSLSEGIINSSDGLCNLNSTNPKLQDLLSYITCIIGKSVIPLIFVLAVAMFVWGVVQYVINDSEEAKKKGKNFMIWGIIALTVMVSVWGLVAIVGTTFNIDTGFVPRLKE</sequence>
<gene>
    <name evidence="2" type="ORF">A2911_02280</name>
</gene>
<evidence type="ECO:0000256" key="1">
    <source>
        <dbReference type="SAM" id="Phobius"/>
    </source>
</evidence>
<feature type="transmembrane region" description="Helical" evidence="1">
    <location>
        <begin position="204"/>
        <end position="231"/>
    </location>
</feature>
<reference evidence="2 3" key="1">
    <citation type="journal article" date="2016" name="Nat. Commun.">
        <title>Thousands of microbial genomes shed light on interconnected biogeochemical processes in an aquifer system.</title>
        <authorList>
            <person name="Anantharaman K."/>
            <person name="Brown C.T."/>
            <person name="Hug L.A."/>
            <person name="Sharon I."/>
            <person name="Castelle C.J."/>
            <person name="Probst A.J."/>
            <person name="Thomas B.C."/>
            <person name="Singh A."/>
            <person name="Wilkins M.J."/>
            <person name="Karaoz U."/>
            <person name="Brodie E.L."/>
            <person name="Williams K.H."/>
            <person name="Hubbard S.S."/>
            <person name="Banfield J.F."/>
        </authorList>
    </citation>
    <scope>NUCLEOTIDE SEQUENCE [LARGE SCALE GENOMIC DNA]</scope>
</reference>